<proteinExistence type="predicted"/>
<sequence length="42" mass="4482">MLQKSLISLVCIPSASATGSSRAHVPHLEKGCMRVWIGSQTT</sequence>
<evidence type="ECO:0000313" key="2">
    <source>
        <dbReference type="EMBL" id="KAJ6821161.1"/>
    </source>
</evidence>
<gene>
    <name evidence="2" type="ORF">M6B38_393815</name>
</gene>
<reference evidence="2" key="1">
    <citation type="journal article" date="2023" name="GigaByte">
        <title>Genome assembly of the bearded iris, Iris pallida Lam.</title>
        <authorList>
            <person name="Bruccoleri R.E."/>
            <person name="Oakeley E.J."/>
            <person name="Faust A.M.E."/>
            <person name="Altorfer M."/>
            <person name="Dessus-Babus S."/>
            <person name="Burckhardt D."/>
            <person name="Oertli M."/>
            <person name="Naumann U."/>
            <person name="Petersen F."/>
            <person name="Wong J."/>
        </authorList>
    </citation>
    <scope>NUCLEOTIDE SEQUENCE</scope>
    <source>
        <strain evidence="2">GSM-AAB239-AS_SAM_17_03QT</strain>
    </source>
</reference>
<dbReference type="EMBL" id="JANAVB010025038">
    <property type="protein sequence ID" value="KAJ6821161.1"/>
    <property type="molecule type" value="Genomic_DNA"/>
</dbReference>
<protein>
    <submittedName>
        <fullName evidence="2">ADP-ribosylation factor 1</fullName>
    </submittedName>
</protein>
<dbReference type="AlphaFoldDB" id="A0AAX6FYV1"/>
<dbReference type="Proteomes" id="UP001140949">
    <property type="component" value="Unassembled WGS sequence"/>
</dbReference>
<feature type="chain" id="PRO_5043859030" evidence="1">
    <location>
        <begin position="18"/>
        <end position="42"/>
    </location>
</feature>
<reference evidence="2" key="2">
    <citation type="submission" date="2023-04" db="EMBL/GenBank/DDBJ databases">
        <authorList>
            <person name="Bruccoleri R.E."/>
            <person name="Oakeley E.J."/>
            <person name="Faust A.-M."/>
            <person name="Dessus-Babus S."/>
            <person name="Altorfer M."/>
            <person name="Burckhardt D."/>
            <person name="Oertli M."/>
            <person name="Naumann U."/>
            <person name="Petersen F."/>
            <person name="Wong J."/>
        </authorList>
    </citation>
    <scope>NUCLEOTIDE SEQUENCE</scope>
    <source>
        <strain evidence="2">GSM-AAB239-AS_SAM_17_03QT</strain>
        <tissue evidence="2">Leaf</tissue>
    </source>
</reference>
<evidence type="ECO:0000256" key="1">
    <source>
        <dbReference type="SAM" id="SignalP"/>
    </source>
</evidence>
<accession>A0AAX6FYV1</accession>
<evidence type="ECO:0000313" key="3">
    <source>
        <dbReference type="Proteomes" id="UP001140949"/>
    </source>
</evidence>
<keyword evidence="1" id="KW-0732">Signal</keyword>
<name>A0AAX6FYV1_IRIPA</name>
<comment type="caution">
    <text evidence="2">The sequence shown here is derived from an EMBL/GenBank/DDBJ whole genome shotgun (WGS) entry which is preliminary data.</text>
</comment>
<feature type="signal peptide" evidence="1">
    <location>
        <begin position="1"/>
        <end position="17"/>
    </location>
</feature>
<organism evidence="2 3">
    <name type="scientific">Iris pallida</name>
    <name type="common">Sweet iris</name>
    <dbReference type="NCBI Taxonomy" id="29817"/>
    <lineage>
        <taxon>Eukaryota</taxon>
        <taxon>Viridiplantae</taxon>
        <taxon>Streptophyta</taxon>
        <taxon>Embryophyta</taxon>
        <taxon>Tracheophyta</taxon>
        <taxon>Spermatophyta</taxon>
        <taxon>Magnoliopsida</taxon>
        <taxon>Liliopsida</taxon>
        <taxon>Asparagales</taxon>
        <taxon>Iridaceae</taxon>
        <taxon>Iridoideae</taxon>
        <taxon>Irideae</taxon>
        <taxon>Iris</taxon>
    </lineage>
</organism>
<keyword evidence="3" id="KW-1185">Reference proteome</keyword>